<accession>A0A3N4LXY4</accession>
<dbReference type="EMBL" id="ML121531">
    <property type="protein sequence ID" value="RPB27650.1"/>
    <property type="molecule type" value="Genomic_DNA"/>
</dbReference>
<gene>
    <name evidence="1" type="ORF">L211DRAFT_563118</name>
</gene>
<evidence type="ECO:0000313" key="1">
    <source>
        <dbReference type="EMBL" id="RPB27650.1"/>
    </source>
</evidence>
<name>A0A3N4LXY4_9PEZI</name>
<proteinExistence type="predicted"/>
<organism evidence="1 2">
    <name type="scientific">Terfezia boudieri ATCC MYA-4762</name>
    <dbReference type="NCBI Taxonomy" id="1051890"/>
    <lineage>
        <taxon>Eukaryota</taxon>
        <taxon>Fungi</taxon>
        <taxon>Dikarya</taxon>
        <taxon>Ascomycota</taxon>
        <taxon>Pezizomycotina</taxon>
        <taxon>Pezizomycetes</taxon>
        <taxon>Pezizales</taxon>
        <taxon>Pezizaceae</taxon>
        <taxon>Terfezia</taxon>
    </lineage>
</organism>
<dbReference type="InParanoid" id="A0A3N4LXY4"/>
<sequence length="156" mass="17275">MFEQSRKPIQWRKTLCPLSIDTRQDVEASAHTQVASNSIVRQVYFHTVPCPILSAIRVLSPVPPLPQACRALPQCVDISVLDCPTFNSSAVPIPSPASARQYLNKAPERCTMHAKPCKECTLRVFINIGLEHINIMPTRTGIMGKIPVGSNDFLHC</sequence>
<dbReference type="AlphaFoldDB" id="A0A3N4LXY4"/>
<protein>
    <submittedName>
        <fullName evidence="1">Uncharacterized protein</fullName>
    </submittedName>
</protein>
<evidence type="ECO:0000313" key="2">
    <source>
        <dbReference type="Proteomes" id="UP000267821"/>
    </source>
</evidence>
<dbReference type="Proteomes" id="UP000267821">
    <property type="component" value="Unassembled WGS sequence"/>
</dbReference>
<keyword evidence="2" id="KW-1185">Reference proteome</keyword>
<reference evidence="1 2" key="1">
    <citation type="journal article" date="2018" name="Nat. Ecol. Evol.">
        <title>Pezizomycetes genomes reveal the molecular basis of ectomycorrhizal truffle lifestyle.</title>
        <authorList>
            <person name="Murat C."/>
            <person name="Payen T."/>
            <person name="Noel B."/>
            <person name="Kuo A."/>
            <person name="Morin E."/>
            <person name="Chen J."/>
            <person name="Kohler A."/>
            <person name="Krizsan K."/>
            <person name="Balestrini R."/>
            <person name="Da Silva C."/>
            <person name="Montanini B."/>
            <person name="Hainaut M."/>
            <person name="Levati E."/>
            <person name="Barry K.W."/>
            <person name="Belfiori B."/>
            <person name="Cichocki N."/>
            <person name="Clum A."/>
            <person name="Dockter R.B."/>
            <person name="Fauchery L."/>
            <person name="Guy J."/>
            <person name="Iotti M."/>
            <person name="Le Tacon F."/>
            <person name="Lindquist E.A."/>
            <person name="Lipzen A."/>
            <person name="Malagnac F."/>
            <person name="Mello A."/>
            <person name="Molinier V."/>
            <person name="Miyauchi S."/>
            <person name="Poulain J."/>
            <person name="Riccioni C."/>
            <person name="Rubini A."/>
            <person name="Sitrit Y."/>
            <person name="Splivallo R."/>
            <person name="Traeger S."/>
            <person name="Wang M."/>
            <person name="Zifcakova L."/>
            <person name="Wipf D."/>
            <person name="Zambonelli A."/>
            <person name="Paolocci F."/>
            <person name="Nowrousian M."/>
            <person name="Ottonello S."/>
            <person name="Baldrian P."/>
            <person name="Spatafora J.W."/>
            <person name="Henrissat B."/>
            <person name="Nagy L.G."/>
            <person name="Aury J.M."/>
            <person name="Wincker P."/>
            <person name="Grigoriev I.V."/>
            <person name="Bonfante P."/>
            <person name="Martin F.M."/>
        </authorList>
    </citation>
    <scope>NUCLEOTIDE SEQUENCE [LARGE SCALE GENOMIC DNA]</scope>
    <source>
        <strain evidence="1 2">ATCC MYA-4762</strain>
    </source>
</reference>